<sequence>MKGKNLLVGLIMLVLVLSGCGNNAGNNSANSSVNSGEAAAAAGNAVEPTELSFYFTGSLNVKSMWEKIVPMFEAQNKNITVKLVHIPSGQGGQSTMDRLIAAKKAGETSVDIDLYEASGSDVLLGEAEGIFETVGIDTIPNISKIEASYMTDLNNLAVPYRASSVVLAYNSDTVSTPPQTADDLYEWIRSHPGRFAYNDPATGGAGSSFVVTALYNFLPDEAVHSQDPAIMEQWKQGFDLLKELGPYMYQEGVYPKKNQGTLDILATGEVDIIPAWSDMALEQLNKGLLPENIKLTQIEPAFTGGPAMLAIPAMSVKKEAAQTFIDFVLTQEAQETIVNEMFGYPGIKWSEMPAELQSKFESVAKGYRQFQIGELGTEITKRWQAEVAAQ</sequence>
<dbReference type="SUPFAM" id="SSF53850">
    <property type="entry name" value="Periplasmic binding protein-like II"/>
    <property type="match status" value="1"/>
</dbReference>
<dbReference type="PANTHER" id="PTHR42779">
    <property type="entry name" value="PROTEIN YNJB"/>
    <property type="match status" value="1"/>
</dbReference>
<feature type="chain" id="PRO_5030765405" evidence="1">
    <location>
        <begin position="25"/>
        <end position="390"/>
    </location>
</feature>
<dbReference type="Gene3D" id="3.40.190.10">
    <property type="entry name" value="Periplasmic binding protein-like II"/>
    <property type="match status" value="2"/>
</dbReference>
<dbReference type="Pfam" id="PF13416">
    <property type="entry name" value="SBP_bac_8"/>
    <property type="match status" value="1"/>
</dbReference>
<gene>
    <name evidence="2" type="ORF">GJB61_01395</name>
</gene>
<comment type="caution">
    <text evidence="2">The sequence shown here is derived from an EMBL/GenBank/DDBJ whole genome shotgun (WGS) entry which is preliminary data.</text>
</comment>
<evidence type="ECO:0000256" key="1">
    <source>
        <dbReference type="SAM" id="SignalP"/>
    </source>
</evidence>
<feature type="signal peptide" evidence="1">
    <location>
        <begin position="1"/>
        <end position="24"/>
    </location>
</feature>
<protein>
    <submittedName>
        <fullName evidence="2">Extracellular solute-binding protein</fullName>
    </submittedName>
</protein>
<dbReference type="Proteomes" id="UP000463051">
    <property type="component" value="Unassembled WGS sequence"/>
</dbReference>
<evidence type="ECO:0000313" key="3">
    <source>
        <dbReference type="Proteomes" id="UP000463051"/>
    </source>
</evidence>
<organism evidence="2 3">
    <name type="scientific">Paenibacillus monticola</name>
    <dbReference type="NCBI Taxonomy" id="2666075"/>
    <lineage>
        <taxon>Bacteria</taxon>
        <taxon>Bacillati</taxon>
        <taxon>Bacillota</taxon>
        <taxon>Bacilli</taxon>
        <taxon>Bacillales</taxon>
        <taxon>Paenibacillaceae</taxon>
        <taxon>Paenibacillus</taxon>
    </lineage>
</organism>
<dbReference type="PROSITE" id="PS51257">
    <property type="entry name" value="PROKAR_LIPOPROTEIN"/>
    <property type="match status" value="1"/>
</dbReference>
<dbReference type="AlphaFoldDB" id="A0A7X2H2U4"/>
<reference evidence="2 3" key="1">
    <citation type="submission" date="2019-11" db="EMBL/GenBank/DDBJ databases">
        <title>Paenibacillus monticola sp. nov., a novel PGPR strain isolated from mountain sample in China.</title>
        <authorList>
            <person name="Zhao Q."/>
            <person name="Li H.-P."/>
            <person name="Zhang J.-L."/>
        </authorList>
    </citation>
    <scope>NUCLEOTIDE SEQUENCE [LARGE SCALE GENOMIC DNA]</scope>
    <source>
        <strain evidence="2 3">LC-T2</strain>
    </source>
</reference>
<dbReference type="PANTHER" id="PTHR42779:SF1">
    <property type="entry name" value="PROTEIN YNJB"/>
    <property type="match status" value="1"/>
</dbReference>
<keyword evidence="1" id="KW-0732">Signal</keyword>
<evidence type="ECO:0000313" key="2">
    <source>
        <dbReference type="EMBL" id="MRN51663.1"/>
    </source>
</evidence>
<dbReference type="InterPro" id="IPR006059">
    <property type="entry name" value="SBP"/>
</dbReference>
<dbReference type="EMBL" id="WJXB01000001">
    <property type="protein sequence ID" value="MRN51663.1"/>
    <property type="molecule type" value="Genomic_DNA"/>
</dbReference>
<keyword evidence="3" id="KW-1185">Reference proteome</keyword>
<dbReference type="RefSeq" id="WP_154116406.1">
    <property type="nucleotide sequence ID" value="NZ_WJXB01000001.1"/>
</dbReference>
<name>A0A7X2H2U4_9BACL</name>
<accession>A0A7X2H2U4</accession>
<proteinExistence type="predicted"/>